<gene>
    <name evidence="1" type="ORF">MSG28_010742</name>
</gene>
<dbReference type="EMBL" id="CM046118">
    <property type="protein sequence ID" value="KAI8438110.1"/>
    <property type="molecule type" value="Genomic_DNA"/>
</dbReference>
<proteinExistence type="predicted"/>
<dbReference type="Proteomes" id="UP001064048">
    <property type="component" value="Chromosome 18"/>
</dbReference>
<sequence length="652" mass="72563">MDAVNKVINEDLQKERDKCKFNVAELTAFLDGGDKFTQKRREKENRVFSIQGLRDAVPDEYMSHKERYENAVRKAVIMHQTLGTLEDKTLTEYETARLALRATTSSAIFKENSPLMLHYSMFANVIEGQGDEKQREYWLKKINNMEIIGTYAQTELGHGTFIRGLETTAEYDPKTEEFVLNSPKLTAYKWWPGGLAHTANHCVVMAHTYSQGKSCGIQPFMVQIRDLETNMPMKGVKLGEIGAKLGFNTVNNGFLGFENHRIPRDRMLMKNSQILKDGTFISSPNSKLTYGTMVYIRVSILGTMANTLGRAVTIATRYAAVRRQSQPKPNEPEPQILDYVTQQHKLFIGIASSHAYYISCFWLWTLYHRVTKELAVGNMDNLAELHALACCLKATTSADAAVLVERCRLACGGHGYMLSSNLPQIYANVTAANTYEGENTVMLLQTARALVKAGMQVAQGQKVSPSMAYLADQSKMAKWDSSVDGIVKGFQKVAAGKVAACLASLQRHTNNGQSAEDAWNLTSVQLVAASEAHARVILLSVFKSEMDVQTLTLSGETRTVLFQLVQLYTIYWALEKVGDLLLPTTTTTYSVSICDTAMRCDGWMDETSLFEKSTIQTSARTGIAGLVLSGLVYDSAVYPELVHQSLTSWPLQ</sequence>
<accession>A0ACC0KPB5</accession>
<keyword evidence="2" id="KW-1185">Reference proteome</keyword>
<organism evidence="1 2">
    <name type="scientific">Choristoneura fumiferana</name>
    <name type="common">Spruce budworm moth</name>
    <name type="synonym">Archips fumiferana</name>
    <dbReference type="NCBI Taxonomy" id="7141"/>
    <lineage>
        <taxon>Eukaryota</taxon>
        <taxon>Metazoa</taxon>
        <taxon>Ecdysozoa</taxon>
        <taxon>Arthropoda</taxon>
        <taxon>Hexapoda</taxon>
        <taxon>Insecta</taxon>
        <taxon>Pterygota</taxon>
        <taxon>Neoptera</taxon>
        <taxon>Endopterygota</taxon>
        <taxon>Lepidoptera</taxon>
        <taxon>Glossata</taxon>
        <taxon>Ditrysia</taxon>
        <taxon>Tortricoidea</taxon>
        <taxon>Tortricidae</taxon>
        <taxon>Tortricinae</taxon>
        <taxon>Choristoneura</taxon>
    </lineage>
</organism>
<evidence type="ECO:0000313" key="2">
    <source>
        <dbReference type="Proteomes" id="UP001064048"/>
    </source>
</evidence>
<comment type="caution">
    <text evidence="1">The sequence shown here is derived from an EMBL/GenBank/DDBJ whole genome shotgun (WGS) entry which is preliminary data.</text>
</comment>
<name>A0ACC0KPB5_CHOFU</name>
<reference evidence="1 2" key="1">
    <citation type="journal article" date="2022" name="Genome Biol. Evol.">
        <title>The Spruce Budworm Genome: Reconstructing the Evolutionary History of Antifreeze Proteins.</title>
        <authorList>
            <person name="Beliveau C."/>
            <person name="Gagne P."/>
            <person name="Picq S."/>
            <person name="Vernygora O."/>
            <person name="Keeling C.I."/>
            <person name="Pinkney K."/>
            <person name="Doucet D."/>
            <person name="Wen F."/>
            <person name="Johnston J.S."/>
            <person name="Maaroufi H."/>
            <person name="Boyle B."/>
            <person name="Laroche J."/>
            <person name="Dewar K."/>
            <person name="Juretic N."/>
            <person name="Blackburn G."/>
            <person name="Nisole A."/>
            <person name="Brunet B."/>
            <person name="Brandao M."/>
            <person name="Lumley L."/>
            <person name="Duan J."/>
            <person name="Quan G."/>
            <person name="Lucarotti C.J."/>
            <person name="Roe A.D."/>
            <person name="Sperling F.A.H."/>
            <person name="Levesque R.C."/>
            <person name="Cusson M."/>
        </authorList>
    </citation>
    <scope>NUCLEOTIDE SEQUENCE [LARGE SCALE GENOMIC DNA]</scope>
    <source>
        <strain evidence="1">Glfc:IPQL:Cfum</strain>
    </source>
</reference>
<protein>
    <submittedName>
        <fullName evidence="1">Uncharacterized protein</fullName>
    </submittedName>
</protein>
<evidence type="ECO:0000313" key="1">
    <source>
        <dbReference type="EMBL" id="KAI8438110.1"/>
    </source>
</evidence>